<name>F7Y760_MESOW</name>
<dbReference type="EMBL" id="CP002279">
    <property type="protein sequence ID" value="AEH88610.1"/>
    <property type="molecule type" value="Genomic_DNA"/>
</dbReference>
<proteinExistence type="predicted"/>
<evidence type="ECO:0000313" key="3">
    <source>
        <dbReference type="EMBL" id="AEH88610.1"/>
    </source>
</evidence>
<keyword evidence="2" id="KW-0732">Signal</keyword>
<evidence type="ECO:0000313" key="4">
    <source>
        <dbReference type="Proteomes" id="UP000001623"/>
    </source>
</evidence>
<gene>
    <name evidence="3" type="ordered locus">Mesop_4177</name>
</gene>
<evidence type="ECO:0000256" key="2">
    <source>
        <dbReference type="SAM" id="SignalP"/>
    </source>
</evidence>
<organism evidence="3 4">
    <name type="scientific">Mesorhizobium opportunistum (strain LMG 24607 / HAMBI 3007 / WSM2075)</name>
    <dbReference type="NCBI Taxonomy" id="536019"/>
    <lineage>
        <taxon>Bacteria</taxon>
        <taxon>Pseudomonadati</taxon>
        <taxon>Pseudomonadota</taxon>
        <taxon>Alphaproteobacteria</taxon>
        <taxon>Hyphomicrobiales</taxon>
        <taxon>Phyllobacteriaceae</taxon>
        <taxon>Mesorhizobium</taxon>
    </lineage>
</organism>
<dbReference type="Proteomes" id="UP000001623">
    <property type="component" value="Chromosome"/>
</dbReference>
<dbReference type="KEGG" id="mop:Mesop_4177"/>
<feature type="region of interest" description="Disordered" evidence="1">
    <location>
        <begin position="63"/>
        <end position="85"/>
    </location>
</feature>
<dbReference type="eggNOG" id="ENOG5031BUM">
    <property type="taxonomic scope" value="Bacteria"/>
</dbReference>
<feature type="chain" id="PRO_5003365331" evidence="2">
    <location>
        <begin position="41"/>
        <end position="106"/>
    </location>
</feature>
<sequence length="106" mass="10826">MAAPPYNRGMTDTHPSRPSHRVIAAAVLAIAGLVSGTALAEDGSPPQKALPGVTGGYHIAKPVPQPEPDDAFPSSGNGQFKIGNTDVRISGSITVDVATGGMKPRR</sequence>
<feature type="signal peptide" evidence="2">
    <location>
        <begin position="1"/>
        <end position="40"/>
    </location>
</feature>
<dbReference type="HOGENOM" id="CLU_2344671_0_0_5"/>
<reference evidence="3 4" key="1">
    <citation type="submission" date="2010-10" db="EMBL/GenBank/DDBJ databases">
        <title>Complete sequence of Mesorhizobium opportunistum WSM2075.</title>
        <authorList>
            <consortium name="US DOE Joint Genome Institute"/>
            <person name="Lucas S."/>
            <person name="Copeland A."/>
            <person name="Lapidus A."/>
            <person name="Cheng J.-F."/>
            <person name="Bruce D."/>
            <person name="Goodwin L."/>
            <person name="Pitluck S."/>
            <person name="Chertkov O."/>
            <person name="Misra M."/>
            <person name="Detter J.C."/>
            <person name="Han C."/>
            <person name="Tapia R."/>
            <person name="Land M."/>
            <person name="Hauser L."/>
            <person name="Kyrpides N."/>
            <person name="Ovchinnikova G."/>
            <person name="Mavrommatis K.M."/>
            <person name="Tiwari R.P."/>
            <person name="Howieson J.G."/>
            <person name="O'Hara G.W."/>
            <person name="Nandasena K.G."/>
            <person name="Woyke T."/>
        </authorList>
    </citation>
    <scope>NUCLEOTIDE SEQUENCE [LARGE SCALE GENOMIC DNA]</scope>
    <source>
        <strain evidence="4">LMG 24607 / HAMBI 3007 / WSM2075</strain>
    </source>
</reference>
<evidence type="ECO:0000256" key="1">
    <source>
        <dbReference type="SAM" id="MobiDB-lite"/>
    </source>
</evidence>
<dbReference type="AlphaFoldDB" id="F7Y760"/>
<dbReference type="STRING" id="536019.Mesop_4177"/>
<protein>
    <submittedName>
        <fullName evidence="3">Uncharacterized protein</fullName>
    </submittedName>
</protein>
<accession>F7Y760</accession>